<proteinExistence type="predicted"/>
<accession>A0AAE8YVY2</accession>
<dbReference type="Proteomes" id="UP000827544">
    <property type="component" value="Segment"/>
</dbReference>
<protein>
    <submittedName>
        <fullName evidence="1">Uncharacterized protein</fullName>
    </submittedName>
</protein>
<name>A0AAE8YVY2_9CAUD</name>
<evidence type="ECO:0000313" key="2">
    <source>
        <dbReference type="Proteomes" id="UP000827544"/>
    </source>
</evidence>
<sequence length="77" mass="9263">MRYKFGKPQPKVGNTRIYGKFLLFPKIINKELRWLEYAYYQQEAISIDVGGTMQYGETRVIWVTRKWVDMDGKYGKY</sequence>
<organism evidence="1 2">
    <name type="scientific">Bacillus phage vB_BanS_Nate</name>
    <dbReference type="NCBI Taxonomy" id="2894788"/>
    <lineage>
        <taxon>Viruses</taxon>
        <taxon>Duplodnaviria</taxon>
        <taxon>Heunggongvirae</taxon>
        <taxon>Uroviricota</taxon>
        <taxon>Caudoviricetes</taxon>
        <taxon>Joanripponvirinae</taxon>
        <taxon>Natevirus</taxon>
        <taxon>Natevirus nate</taxon>
    </lineage>
</organism>
<keyword evidence="2" id="KW-1185">Reference proteome</keyword>
<evidence type="ECO:0000313" key="1">
    <source>
        <dbReference type="EMBL" id="UGO50943.1"/>
    </source>
</evidence>
<reference evidence="1" key="1">
    <citation type="submission" date="2021-10" db="EMBL/GenBank/DDBJ databases">
        <authorList>
            <person name="Lavering E.D."/>
            <person name="James R."/>
            <person name="Fairholm J.D."/>
            <person name="Ogilvie B.H."/>
            <person name="Thurgood T.L."/>
            <person name="Robison R.A."/>
            <person name="Grose J.H."/>
        </authorList>
    </citation>
    <scope>NUCLEOTIDE SEQUENCE</scope>
</reference>
<gene>
    <name evidence="1" type="ORF">NATE_90</name>
</gene>
<dbReference type="EMBL" id="OK499992">
    <property type="protein sequence ID" value="UGO50943.1"/>
    <property type="molecule type" value="Genomic_DNA"/>
</dbReference>